<dbReference type="EMBL" id="FLOB01000001">
    <property type="protein sequence ID" value="SBS26106.1"/>
    <property type="molecule type" value="Genomic_DNA"/>
</dbReference>
<evidence type="ECO:0000259" key="3">
    <source>
        <dbReference type="Pfam" id="PF02230"/>
    </source>
</evidence>
<evidence type="ECO:0000313" key="5">
    <source>
        <dbReference type="Proteomes" id="UP000092544"/>
    </source>
</evidence>
<accession>A0A1A8T3U4</accession>
<dbReference type="InterPro" id="IPR003140">
    <property type="entry name" value="PLipase/COase/thioEstase"/>
</dbReference>
<evidence type="ECO:0000313" key="4">
    <source>
        <dbReference type="EMBL" id="SBS26106.1"/>
    </source>
</evidence>
<feature type="domain" description="Phospholipase/carboxylesterase/thioesterase" evidence="3">
    <location>
        <begin position="12"/>
        <end position="205"/>
    </location>
</feature>
<protein>
    <submittedName>
        <fullName evidence="4">Putative hydrolase</fullName>
    </submittedName>
</protein>
<dbReference type="PANTHER" id="PTHR10655">
    <property type="entry name" value="LYSOPHOSPHOLIPASE-RELATED"/>
    <property type="match status" value="1"/>
</dbReference>
<evidence type="ECO:0000256" key="1">
    <source>
        <dbReference type="ARBA" id="ARBA00006499"/>
    </source>
</evidence>
<sequence length="209" mass="23282">MTKSITLHLPDSPKRLILLLHGVGASPESMAPLGELLARQFDRAAIISVQAPDASDFGQGFQWFSVQGVTEENRFERIRTVMPRFVESVQYWQTQTKVPADRTTLIGFSQGAIMALSSTQMVDDPLASCIISLSGRLANRPTKAPKNTRIHFLHGDQDPVIDSQFAQQAHAELSKLGADTTFDLIANLVHTINQTEVHFIIRYLQDEIR</sequence>
<dbReference type="STRING" id="1792290.MSP8886_00499"/>
<organism evidence="4 5">
    <name type="scientific">Marinomonas spartinae</name>
    <dbReference type="NCBI Taxonomy" id="1792290"/>
    <lineage>
        <taxon>Bacteria</taxon>
        <taxon>Pseudomonadati</taxon>
        <taxon>Pseudomonadota</taxon>
        <taxon>Gammaproteobacteria</taxon>
        <taxon>Oceanospirillales</taxon>
        <taxon>Oceanospirillaceae</taxon>
        <taxon>Marinomonas</taxon>
    </lineage>
</organism>
<dbReference type="InterPro" id="IPR050565">
    <property type="entry name" value="LYPA1-2/EST-like"/>
</dbReference>
<keyword evidence="5" id="KW-1185">Reference proteome</keyword>
<reference evidence="4 5" key="1">
    <citation type="submission" date="2016-06" db="EMBL/GenBank/DDBJ databases">
        <authorList>
            <person name="Kjaerup R.B."/>
            <person name="Dalgaard T.S."/>
            <person name="Juul-Madsen H.R."/>
        </authorList>
    </citation>
    <scope>NUCLEOTIDE SEQUENCE [LARGE SCALE GENOMIC DNA]</scope>
    <source>
        <strain evidence="4 5">CECT 8886</strain>
    </source>
</reference>
<dbReference type="Gene3D" id="3.40.50.1820">
    <property type="entry name" value="alpha/beta hydrolase"/>
    <property type="match status" value="1"/>
</dbReference>
<keyword evidence="2 4" id="KW-0378">Hydrolase</keyword>
<dbReference type="OrthoDB" id="9801763at2"/>
<comment type="similarity">
    <text evidence="1">Belongs to the AB hydrolase superfamily. AB hydrolase 2 family.</text>
</comment>
<dbReference type="GO" id="GO:0016787">
    <property type="term" value="F:hydrolase activity"/>
    <property type="evidence" value="ECO:0007669"/>
    <property type="project" value="UniProtKB-KW"/>
</dbReference>
<gene>
    <name evidence="4" type="ORF">MSP8886_00499</name>
</gene>
<dbReference type="PANTHER" id="PTHR10655:SF17">
    <property type="entry name" value="LYSOPHOSPHOLIPASE-LIKE PROTEIN 1"/>
    <property type="match status" value="1"/>
</dbReference>
<dbReference type="NCBIfam" id="NF008525">
    <property type="entry name" value="PRK11460.1"/>
    <property type="match status" value="1"/>
</dbReference>
<dbReference type="AlphaFoldDB" id="A0A1A8T3U4"/>
<evidence type="ECO:0000256" key="2">
    <source>
        <dbReference type="ARBA" id="ARBA00022801"/>
    </source>
</evidence>
<dbReference type="InterPro" id="IPR029058">
    <property type="entry name" value="AB_hydrolase_fold"/>
</dbReference>
<proteinExistence type="inferred from homology"/>
<name>A0A1A8T3U4_9GAMM</name>
<dbReference type="Proteomes" id="UP000092544">
    <property type="component" value="Unassembled WGS sequence"/>
</dbReference>
<dbReference type="SUPFAM" id="SSF53474">
    <property type="entry name" value="alpha/beta-Hydrolases"/>
    <property type="match status" value="1"/>
</dbReference>
<dbReference type="Pfam" id="PF02230">
    <property type="entry name" value="Abhydrolase_2"/>
    <property type="match status" value="1"/>
</dbReference>
<dbReference type="RefSeq" id="WP_067012329.1">
    <property type="nucleotide sequence ID" value="NZ_FLOB01000001.1"/>
</dbReference>